<sequence>MHVFCDSSMLAYGAVAYLRCNTPEGSKCTKALQQQFIRHRVRLINDITSPSAWRFCPTLSNPADIITRGVDAKVFISKLGDWNHGSS</sequence>
<reference evidence="1 2" key="1">
    <citation type="journal article" date="2018" name="Sci. Rep.">
        <title>Comparative analysis of the Pocillopora damicornis genome highlights role of immune system in coral evolution.</title>
        <authorList>
            <person name="Cunning R."/>
            <person name="Bay R.A."/>
            <person name="Gillette P."/>
            <person name="Baker A.C."/>
            <person name="Traylor-Knowles N."/>
        </authorList>
    </citation>
    <scope>NUCLEOTIDE SEQUENCE [LARGE SCALE GENOMIC DNA]</scope>
    <source>
        <strain evidence="1">RSMAS</strain>
        <tissue evidence="1">Whole animal</tissue>
    </source>
</reference>
<gene>
    <name evidence="1" type="ORF">pdam_00012324</name>
</gene>
<protein>
    <submittedName>
        <fullName evidence="1">Uncharacterized protein</fullName>
    </submittedName>
</protein>
<name>A0A3M6U203_POCDA</name>
<organism evidence="1 2">
    <name type="scientific">Pocillopora damicornis</name>
    <name type="common">Cauliflower coral</name>
    <name type="synonym">Millepora damicornis</name>
    <dbReference type="NCBI Taxonomy" id="46731"/>
    <lineage>
        <taxon>Eukaryota</taxon>
        <taxon>Metazoa</taxon>
        <taxon>Cnidaria</taxon>
        <taxon>Anthozoa</taxon>
        <taxon>Hexacorallia</taxon>
        <taxon>Scleractinia</taxon>
        <taxon>Astrocoeniina</taxon>
        <taxon>Pocilloporidae</taxon>
        <taxon>Pocillopora</taxon>
    </lineage>
</organism>
<accession>A0A3M6U203</accession>
<dbReference type="AlphaFoldDB" id="A0A3M6U203"/>
<comment type="caution">
    <text evidence="1">The sequence shown here is derived from an EMBL/GenBank/DDBJ whole genome shotgun (WGS) entry which is preliminary data.</text>
</comment>
<evidence type="ECO:0000313" key="2">
    <source>
        <dbReference type="Proteomes" id="UP000275408"/>
    </source>
</evidence>
<proteinExistence type="predicted"/>
<dbReference type="Proteomes" id="UP000275408">
    <property type="component" value="Unassembled WGS sequence"/>
</dbReference>
<dbReference type="InterPro" id="IPR008042">
    <property type="entry name" value="Retrotrans_Pao"/>
</dbReference>
<evidence type="ECO:0000313" key="1">
    <source>
        <dbReference type="EMBL" id="RMX47713.1"/>
    </source>
</evidence>
<dbReference type="EMBL" id="RCHS01002377">
    <property type="protein sequence ID" value="RMX47713.1"/>
    <property type="molecule type" value="Genomic_DNA"/>
</dbReference>
<dbReference type="Pfam" id="PF05380">
    <property type="entry name" value="Peptidase_A17"/>
    <property type="match status" value="1"/>
</dbReference>
<keyword evidence="2" id="KW-1185">Reference proteome</keyword>